<dbReference type="Pfam" id="PF17782">
    <property type="entry name" value="WHD_DprA"/>
    <property type="match status" value="1"/>
</dbReference>
<accession>A0ABM5NF96</accession>
<reference evidence="2 3" key="1">
    <citation type="journal article" date="2013" name="Genome Announc.">
        <title>Complete Genome Sequence of a Chinese Strain of 'Candidatus Liberibacter asiaticus'.</title>
        <authorList>
            <person name="Lin H."/>
            <person name="Han C.S."/>
            <person name="Liu B."/>
            <person name="Lou B."/>
            <person name="Bai X."/>
            <person name="Deng C."/>
            <person name="Civerolo E.L."/>
            <person name="Gupta G."/>
        </authorList>
    </citation>
    <scope>NUCLEOTIDE SEQUENCE [LARGE SCALE GENOMIC DNA]</scope>
    <source>
        <strain evidence="3">gxpsy</strain>
    </source>
</reference>
<dbReference type="EMBL" id="CP004005">
    <property type="protein sequence ID" value="AGH16545.1"/>
    <property type="molecule type" value="Genomic_DNA"/>
</dbReference>
<keyword evidence="3" id="KW-1185">Reference proteome</keyword>
<evidence type="ECO:0000259" key="1">
    <source>
        <dbReference type="Pfam" id="PF17782"/>
    </source>
</evidence>
<feature type="domain" description="DprA winged helix" evidence="1">
    <location>
        <begin position="36"/>
        <end position="83"/>
    </location>
</feature>
<gene>
    <name evidence="2" type="ORF">WSI_00865</name>
</gene>
<evidence type="ECO:0000313" key="2">
    <source>
        <dbReference type="EMBL" id="AGH16545.1"/>
    </source>
</evidence>
<protein>
    <recommendedName>
        <fullName evidence="1">DprA winged helix domain-containing protein</fullName>
    </recommendedName>
</protein>
<dbReference type="Gene3D" id="1.10.10.10">
    <property type="entry name" value="Winged helix-like DNA-binding domain superfamily/Winged helix DNA-binding domain"/>
    <property type="match status" value="1"/>
</dbReference>
<organism evidence="2 3">
    <name type="scientific">Candidatus Liberibacter asiaticus str. gxpsy</name>
    <dbReference type="NCBI Taxonomy" id="1174529"/>
    <lineage>
        <taxon>Bacteria</taxon>
        <taxon>Pseudomonadati</taxon>
        <taxon>Pseudomonadota</taxon>
        <taxon>Alphaproteobacteria</taxon>
        <taxon>Hyphomicrobiales</taxon>
        <taxon>Rhizobiaceae</taxon>
        <taxon>Liberibacter</taxon>
    </lineage>
</organism>
<sequence>MVHPQIEQNFFSSQSDTNHTKNINITHYPEYTQCERVRIKQSLNNVPIHIDDIIHHTGIEAPVVYLVLLELDLAGRLCHHPEGKVSLTMHLPSPQ</sequence>
<dbReference type="Proteomes" id="UP000011820">
    <property type="component" value="Chromosome"/>
</dbReference>
<proteinExistence type="predicted"/>
<dbReference type="InterPro" id="IPR041614">
    <property type="entry name" value="DprA_WH"/>
</dbReference>
<dbReference type="InterPro" id="IPR036388">
    <property type="entry name" value="WH-like_DNA-bd_sf"/>
</dbReference>
<evidence type="ECO:0000313" key="3">
    <source>
        <dbReference type="Proteomes" id="UP000011820"/>
    </source>
</evidence>
<name>A0ABM5NF96_LIBAS</name>